<dbReference type="InterPro" id="IPR028098">
    <property type="entry name" value="Glyco_trans_4-like_N"/>
</dbReference>
<evidence type="ECO:0000313" key="4">
    <source>
        <dbReference type="EMBL" id="AKF08156.1"/>
    </source>
</evidence>
<dbReference type="Pfam" id="PF13439">
    <property type="entry name" value="Glyco_transf_4"/>
    <property type="match status" value="1"/>
</dbReference>
<feature type="domain" description="Glycosyl transferase family 1" evidence="2">
    <location>
        <begin position="202"/>
        <end position="355"/>
    </location>
</feature>
<feature type="domain" description="Glycosyltransferase subfamily 4-like N-terminal" evidence="3">
    <location>
        <begin position="21"/>
        <end position="192"/>
    </location>
</feature>
<accession>A0A0F6W5P4</accession>
<dbReference type="AlphaFoldDB" id="A0A0F6W5P4"/>
<dbReference type="PANTHER" id="PTHR12526">
    <property type="entry name" value="GLYCOSYLTRANSFERASE"/>
    <property type="match status" value="1"/>
</dbReference>
<feature type="compositionally biased region" description="Polar residues" evidence="1">
    <location>
        <begin position="388"/>
        <end position="401"/>
    </location>
</feature>
<dbReference type="SUPFAM" id="SSF53756">
    <property type="entry name" value="UDP-Glycosyltransferase/glycogen phosphorylase"/>
    <property type="match status" value="1"/>
</dbReference>
<dbReference type="Gene3D" id="3.40.50.2000">
    <property type="entry name" value="Glycogen Phosphorylase B"/>
    <property type="match status" value="2"/>
</dbReference>
<keyword evidence="5" id="KW-1185">Reference proteome</keyword>
<dbReference type="PANTHER" id="PTHR12526:SF635">
    <property type="entry name" value="GLYCOSYL TRANSFERASE GROUP 1"/>
    <property type="match status" value="1"/>
</dbReference>
<protein>
    <submittedName>
        <fullName evidence="4">Glycosyl transferase, group 1 family protein</fullName>
    </submittedName>
</protein>
<reference evidence="4 5" key="1">
    <citation type="submission" date="2015-03" db="EMBL/GenBank/DDBJ databases">
        <title>Genome assembly of Sandaracinus amylolyticus DSM 53668.</title>
        <authorList>
            <person name="Sharma G."/>
            <person name="Subramanian S."/>
        </authorList>
    </citation>
    <scope>NUCLEOTIDE SEQUENCE [LARGE SCALE GENOMIC DNA]</scope>
    <source>
        <strain evidence="4 5">DSM 53668</strain>
    </source>
</reference>
<organism evidence="4 5">
    <name type="scientific">Sandaracinus amylolyticus</name>
    <dbReference type="NCBI Taxonomy" id="927083"/>
    <lineage>
        <taxon>Bacteria</taxon>
        <taxon>Pseudomonadati</taxon>
        <taxon>Myxococcota</taxon>
        <taxon>Polyangia</taxon>
        <taxon>Polyangiales</taxon>
        <taxon>Sandaracinaceae</taxon>
        <taxon>Sandaracinus</taxon>
    </lineage>
</organism>
<evidence type="ECO:0000256" key="1">
    <source>
        <dbReference type="SAM" id="MobiDB-lite"/>
    </source>
</evidence>
<dbReference type="Pfam" id="PF00534">
    <property type="entry name" value="Glycos_transf_1"/>
    <property type="match status" value="1"/>
</dbReference>
<name>A0A0F6W5P4_9BACT</name>
<dbReference type="Proteomes" id="UP000034883">
    <property type="component" value="Chromosome"/>
</dbReference>
<dbReference type="InterPro" id="IPR001296">
    <property type="entry name" value="Glyco_trans_1"/>
</dbReference>
<dbReference type="EMBL" id="CP011125">
    <property type="protein sequence ID" value="AKF08156.1"/>
    <property type="molecule type" value="Genomic_DNA"/>
</dbReference>
<evidence type="ECO:0000313" key="5">
    <source>
        <dbReference type="Proteomes" id="UP000034883"/>
    </source>
</evidence>
<evidence type="ECO:0000259" key="3">
    <source>
        <dbReference type="Pfam" id="PF13439"/>
    </source>
</evidence>
<proteinExistence type="predicted"/>
<dbReference type="KEGG" id="samy:DB32_005305"/>
<evidence type="ECO:0000259" key="2">
    <source>
        <dbReference type="Pfam" id="PF00534"/>
    </source>
</evidence>
<dbReference type="CDD" id="cd03801">
    <property type="entry name" value="GT4_PimA-like"/>
    <property type="match status" value="1"/>
</dbReference>
<dbReference type="STRING" id="927083.DB32_005305"/>
<gene>
    <name evidence="4" type="ORF">DB32_005305</name>
</gene>
<feature type="region of interest" description="Disordered" evidence="1">
    <location>
        <begin position="382"/>
        <end position="401"/>
    </location>
</feature>
<sequence length="401" mass="42701">MIVAMPATSFPTSPRDVSGLFVLGMARALASLGHEVEVLAPAPDHRDAWTDPAPGVRVRWIDYARPRALQRTFHRAGAPDNLARDPLAWLGAASFPLALAAAMRDRRWDAIASHWGVPCGLVAGAMRGSARHVAIFHSADVHVLSRAPRALARAIAERSDSLVFVSARLRDGFLALAPEARPRSHVIAMGVDAPPSVARARRERFTLLALARLVPVKGLDRAIRALPPDVELVIGGDGPERTRLEQLARTCGARVCFLGTITGDDKARWLATADALIAPSIVLPSGRTEGAPTALIEAMSAALPVVATDVGGVREIVTHEHDGLLVPPDDVGALRDAIARLRDDATLRARLSDHASHTASSRTWPALAPRFEALLAQGSMRRADAGGRNTNVDSASRGFST</sequence>
<dbReference type="GO" id="GO:0016757">
    <property type="term" value="F:glycosyltransferase activity"/>
    <property type="evidence" value="ECO:0007669"/>
    <property type="project" value="InterPro"/>
</dbReference>
<keyword evidence="4" id="KW-0808">Transferase</keyword>